<feature type="region of interest" description="Disordered" evidence="1">
    <location>
        <begin position="81"/>
        <end position="117"/>
    </location>
</feature>
<feature type="compositionally biased region" description="Basic and acidic residues" evidence="1">
    <location>
        <begin position="378"/>
        <end position="414"/>
    </location>
</feature>
<evidence type="ECO:0000313" key="3">
    <source>
        <dbReference type="EMBL" id="GAW81170.1"/>
    </source>
</evidence>
<protein>
    <recommendedName>
        <fullName evidence="2">CID domain-containing protein</fullName>
    </recommendedName>
</protein>
<reference evidence="4" key="1">
    <citation type="submission" date="2017-04" db="EMBL/GenBank/DDBJ databases">
        <title>Plasmodium gonderi genome.</title>
        <authorList>
            <person name="Arisue N."/>
            <person name="Honma H."/>
            <person name="Kawai S."/>
            <person name="Tougan T."/>
            <person name="Tanabe K."/>
            <person name="Horii T."/>
        </authorList>
    </citation>
    <scope>NUCLEOTIDE SEQUENCE [LARGE SCALE GENOMIC DNA]</scope>
    <source>
        <strain evidence="4">ATCC 30045</strain>
    </source>
</reference>
<accession>A0A1Y1JFX5</accession>
<feature type="domain" description="CID" evidence="2">
    <location>
        <begin position="590"/>
        <end position="733"/>
    </location>
</feature>
<dbReference type="AlphaFoldDB" id="A0A1Y1JFX5"/>
<feature type="compositionally biased region" description="Polar residues" evidence="1">
    <location>
        <begin position="81"/>
        <end position="93"/>
    </location>
</feature>
<dbReference type="OrthoDB" id="338650at2759"/>
<dbReference type="OMA" id="RNIPFNV"/>
<dbReference type="InterPro" id="IPR006569">
    <property type="entry name" value="CID_dom"/>
</dbReference>
<dbReference type="EMBL" id="BDQF01000010">
    <property type="protein sequence ID" value="GAW81170.1"/>
    <property type="molecule type" value="Genomic_DNA"/>
</dbReference>
<dbReference type="RefSeq" id="XP_028543759.1">
    <property type="nucleotide sequence ID" value="XM_028687958.1"/>
</dbReference>
<dbReference type="InterPro" id="IPR008942">
    <property type="entry name" value="ENTH_VHS"/>
</dbReference>
<dbReference type="Gene3D" id="1.25.40.90">
    <property type="match status" value="1"/>
</dbReference>
<keyword evidence="4" id="KW-1185">Reference proteome</keyword>
<gene>
    <name evidence="3" type="ORF">PGO_093700</name>
</gene>
<evidence type="ECO:0000313" key="4">
    <source>
        <dbReference type="Proteomes" id="UP000195521"/>
    </source>
</evidence>
<feature type="region of interest" description="Disordered" evidence="1">
    <location>
        <begin position="491"/>
        <end position="542"/>
    </location>
</feature>
<feature type="region of interest" description="Disordered" evidence="1">
    <location>
        <begin position="337"/>
        <end position="417"/>
    </location>
</feature>
<feature type="compositionally biased region" description="Basic and acidic residues" evidence="1">
    <location>
        <begin position="1"/>
        <end position="18"/>
    </location>
</feature>
<comment type="caution">
    <text evidence="3">The sequence shown here is derived from an EMBL/GenBank/DDBJ whole genome shotgun (WGS) entry which is preliminary data.</text>
</comment>
<organism evidence="3 4">
    <name type="scientific">Plasmodium gonderi</name>
    <dbReference type="NCBI Taxonomy" id="77519"/>
    <lineage>
        <taxon>Eukaryota</taxon>
        <taxon>Sar</taxon>
        <taxon>Alveolata</taxon>
        <taxon>Apicomplexa</taxon>
        <taxon>Aconoidasida</taxon>
        <taxon>Haemosporida</taxon>
        <taxon>Plasmodiidae</taxon>
        <taxon>Plasmodium</taxon>
        <taxon>Plasmodium (Plasmodium)</taxon>
    </lineage>
</organism>
<feature type="compositionally biased region" description="Low complexity" evidence="1">
    <location>
        <begin position="491"/>
        <end position="502"/>
    </location>
</feature>
<sequence>MKYEKKYWNSDKGKKKNENFPNDDNYRVKNRRYGKNEEGGGGSGRGYSNKPHHHDTRRSEKLHSDIISSNELNLEKSSYTPFSQNFKRNNNYEGKNKMLDKRGHRNNQYMPPSYKRGTMNQKANMTSGMKNNNSRFHKKYIRNSDERGLKFNTYESGDYNMKNNFDDDHQSHEYNYNKMHNYLKSDTYHAEDNNFHHSDNNDGAGANYDNYHDGDNGYSLGDYYYLGDNNDNGNNNNNDDHSGGDRFCDSYSRNYNHGKYNKNSSNSTIHHIPKNKYAYEDNQGNNYMQSYDEKYGAIRNDVCNHHDNQDIDDSKKGDVRQDLNNLHRDLHNLLFCPSKTDNEKTTSKTNTTPQNKDRNESVLSKLSILRNIPFNVKPSEKGGNKEEGNGSEEDNKHINNQRTERQTSGDEHKTNYNNKTAMILDDLKRCLYSSSNCGAKKTHAVSDDIMTKVPNRHDRETKTDQDYYSNSFVENDDNYFNVNNVRAYRKFGGSESSSSRSSSGKRHGESRNKKNCFPSMNTEKVNSHIPKANEEEENNEYNKSRGYRNASNYYKFGQVDDESSISNDGSAVMDAYKNEMKEDQLMNFSGNLFSKDQITESLKVLNTLQVDIERVCCYIKHFVDPPEQLFNTMIDVFLDKSVLVNSKIAIFYVYNHLIQELRNNYKNDLNKYYSIAEKGLHIFVVPVLRYILYEDVNVDMINKFYRCITIWNERNVYGKVVCDQLKSLQKNPHKKINFTVKNVSSQAHSLLSNELSKFVPLSFILKMPSINNEHKKALENKILSALFENISKDTLKGFDEKDIEEASKMSDKVMRMYGQELILINSQILELSSLINDNNDHLMKLHNALGKNWGNEEGK</sequence>
<name>A0A1Y1JFX5_PLAGO</name>
<evidence type="ECO:0000256" key="1">
    <source>
        <dbReference type="SAM" id="MobiDB-lite"/>
    </source>
</evidence>
<dbReference type="Pfam" id="PF04818">
    <property type="entry name" value="CID"/>
    <property type="match status" value="1"/>
</dbReference>
<feature type="region of interest" description="Disordered" evidence="1">
    <location>
        <begin position="1"/>
        <end position="63"/>
    </location>
</feature>
<proteinExistence type="predicted"/>
<dbReference type="GeneID" id="39747888"/>
<dbReference type="Proteomes" id="UP000195521">
    <property type="component" value="Unassembled WGS sequence"/>
</dbReference>
<evidence type="ECO:0000259" key="2">
    <source>
        <dbReference type="PROSITE" id="PS51391"/>
    </source>
</evidence>
<dbReference type="PROSITE" id="PS51391">
    <property type="entry name" value="CID"/>
    <property type="match status" value="1"/>
</dbReference>